<evidence type="ECO:0000256" key="1">
    <source>
        <dbReference type="SAM" id="MobiDB-lite"/>
    </source>
</evidence>
<feature type="region of interest" description="Disordered" evidence="1">
    <location>
        <begin position="1"/>
        <end position="40"/>
    </location>
</feature>
<proteinExistence type="predicted"/>
<feature type="compositionally biased region" description="Low complexity" evidence="1">
    <location>
        <begin position="64"/>
        <end position="84"/>
    </location>
</feature>
<dbReference type="Proteomes" id="UP000264800">
    <property type="component" value="Unplaced"/>
</dbReference>
<sequence length="140" mass="15654">HARMTPGLMVGVSEGSQGSELERASSQSVPPSFSKMSQNARESMGVLGEGLKQLFQQQRKRLSLSHSTIPSSHSFSSSSVISPGGTPPLAPEDTFENSLETKHLRQVFFLFMRDLELRKLSIGFEMIILYIRVQIFYFKT</sequence>
<organism evidence="2 3">
    <name type="scientific">Kryptolebias marmoratus</name>
    <name type="common">Mangrove killifish</name>
    <name type="synonym">Rivulus marmoratus</name>
    <dbReference type="NCBI Taxonomy" id="37003"/>
    <lineage>
        <taxon>Eukaryota</taxon>
        <taxon>Metazoa</taxon>
        <taxon>Chordata</taxon>
        <taxon>Craniata</taxon>
        <taxon>Vertebrata</taxon>
        <taxon>Euteleostomi</taxon>
        <taxon>Actinopterygii</taxon>
        <taxon>Neopterygii</taxon>
        <taxon>Teleostei</taxon>
        <taxon>Neoteleostei</taxon>
        <taxon>Acanthomorphata</taxon>
        <taxon>Ovalentaria</taxon>
        <taxon>Atherinomorphae</taxon>
        <taxon>Cyprinodontiformes</taxon>
        <taxon>Rivulidae</taxon>
        <taxon>Kryptolebias</taxon>
    </lineage>
</organism>
<keyword evidence="3" id="KW-1185">Reference proteome</keyword>
<protein>
    <submittedName>
        <fullName evidence="2">Uncharacterized protein</fullName>
    </submittedName>
</protein>
<dbReference type="STRING" id="37003.ENSKMAP00000020630"/>
<accession>A0A3Q3AVW3</accession>
<dbReference type="AlphaFoldDB" id="A0A3Q3AVW3"/>
<dbReference type="Ensembl" id="ENSKMAT00000020899.1">
    <property type="protein sequence ID" value="ENSKMAP00000020630.1"/>
    <property type="gene ID" value="ENSKMAG00000015318.1"/>
</dbReference>
<feature type="compositionally biased region" description="Polar residues" evidence="1">
    <location>
        <begin position="14"/>
        <end position="40"/>
    </location>
</feature>
<feature type="region of interest" description="Disordered" evidence="1">
    <location>
        <begin position="62"/>
        <end position="94"/>
    </location>
</feature>
<name>A0A3Q3AVW3_KRYMA</name>
<reference evidence="2" key="1">
    <citation type="submission" date="2025-08" db="UniProtKB">
        <authorList>
            <consortium name="Ensembl"/>
        </authorList>
    </citation>
    <scope>IDENTIFICATION</scope>
</reference>
<evidence type="ECO:0000313" key="3">
    <source>
        <dbReference type="Proteomes" id="UP000264800"/>
    </source>
</evidence>
<reference evidence="2" key="2">
    <citation type="submission" date="2025-09" db="UniProtKB">
        <authorList>
            <consortium name="Ensembl"/>
        </authorList>
    </citation>
    <scope>IDENTIFICATION</scope>
</reference>
<evidence type="ECO:0000313" key="2">
    <source>
        <dbReference type="Ensembl" id="ENSKMAP00000020630.1"/>
    </source>
</evidence>